<feature type="transmembrane region" description="Helical" evidence="1">
    <location>
        <begin position="326"/>
        <end position="343"/>
    </location>
</feature>
<keyword evidence="4" id="KW-1185">Reference proteome</keyword>
<dbReference type="InterPro" id="IPR025513">
    <property type="entry name" value="DUF4401"/>
</dbReference>
<sequence length="528" mass="55612">MSTDKSAPWPAPWYVEMFLAIGGWLAGIFAAIAIFAIGVAIAGDFKSGGQDIAVCLIALLFGGGFIALGVFVGGPQKGDFARHFGISCIAAGLTAATFAVWYLAFKIFDAGGAPEATAIGSGGLCAAAMLAAAGFFLTRRVRDGILSFLTALAVYGVAVAALIVLHADDGIGWHSDHYATAAAAAFGAWLFARAEPGSVRQPAGAALLIGPVIYYTLITSFPALASGGDIHTHWLIAKIAFIASALYCLWLLRARYAPAPLAAASTLLIAGIWVLPNAGGVAILALLAAFAANHRGLAAVAVVGVIWFISRFYYDLSMTLLEKSALLAALGAATLGGAFFFRRLSKDSAGGEAQSGGGAQRNWLAILGFAALLALACAYVNYSVMRLENAFAEARRIYLPLGPVDPRSLIQGDYMTLNYRNTAYPPSQEIGALPRTGEVFLKLDENAVASFSRIPGENDVLDTDEIRIDYIKTADARMRYAPESYFFQEGEAHIYQPAHFAIVLVAPDGRAKLTGLADENLARLGEPN</sequence>
<feature type="transmembrane region" description="Helical" evidence="1">
    <location>
        <begin position="363"/>
        <end position="382"/>
    </location>
</feature>
<feature type="transmembrane region" description="Helical" evidence="1">
    <location>
        <begin position="84"/>
        <end position="104"/>
    </location>
</feature>
<feature type="transmembrane region" description="Helical" evidence="1">
    <location>
        <begin position="145"/>
        <end position="165"/>
    </location>
</feature>
<evidence type="ECO:0000256" key="1">
    <source>
        <dbReference type="SAM" id="Phobius"/>
    </source>
</evidence>
<name>A0A2S7K6S3_9PROT</name>
<dbReference type="EMBL" id="PJCH01000005">
    <property type="protein sequence ID" value="PQA88215.1"/>
    <property type="molecule type" value="Genomic_DNA"/>
</dbReference>
<comment type="caution">
    <text evidence="3">The sequence shown here is derived from an EMBL/GenBank/DDBJ whole genome shotgun (WGS) entry which is preliminary data.</text>
</comment>
<feature type="transmembrane region" description="Helical" evidence="1">
    <location>
        <begin position="116"/>
        <end position="138"/>
    </location>
</feature>
<proteinExistence type="predicted"/>
<dbReference type="InterPro" id="IPR025833">
    <property type="entry name" value="GDYXXLXY"/>
</dbReference>
<feature type="transmembrane region" description="Helical" evidence="1">
    <location>
        <begin position="206"/>
        <end position="225"/>
    </location>
</feature>
<dbReference type="AlphaFoldDB" id="A0A2S7K6S3"/>
<dbReference type="Proteomes" id="UP000239504">
    <property type="component" value="Unassembled WGS sequence"/>
</dbReference>
<dbReference type="Pfam" id="PF14351">
    <property type="entry name" value="DUF4401"/>
    <property type="match status" value="1"/>
</dbReference>
<dbReference type="OrthoDB" id="4868247at2"/>
<protein>
    <recommendedName>
        <fullName evidence="2">DUF4401 domain-containing protein</fullName>
    </recommendedName>
</protein>
<dbReference type="RefSeq" id="WP_104829460.1">
    <property type="nucleotide sequence ID" value="NZ_PJCH01000005.1"/>
</dbReference>
<feature type="transmembrane region" description="Helical" evidence="1">
    <location>
        <begin position="21"/>
        <end position="43"/>
    </location>
</feature>
<feature type="transmembrane region" description="Helical" evidence="1">
    <location>
        <begin position="264"/>
        <end position="290"/>
    </location>
</feature>
<keyword evidence="1" id="KW-0812">Transmembrane</keyword>
<feature type="transmembrane region" description="Helical" evidence="1">
    <location>
        <begin position="231"/>
        <end position="252"/>
    </location>
</feature>
<feature type="transmembrane region" description="Helical" evidence="1">
    <location>
        <begin position="296"/>
        <end position="314"/>
    </location>
</feature>
<dbReference type="Pfam" id="PF14345">
    <property type="entry name" value="GDYXXLXY"/>
    <property type="match status" value="1"/>
</dbReference>
<evidence type="ECO:0000313" key="4">
    <source>
        <dbReference type="Proteomes" id="UP000239504"/>
    </source>
</evidence>
<organism evidence="3 4">
    <name type="scientific">Hyphococcus luteus</name>
    <dbReference type="NCBI Taxonomy" id="2058213"/>
    <lineage>
        <taxon>Bacteria</taxon>
        <taxon>Pseudomonadati</taxon>
        <taxon>Pseudomonadota</taxon>
        <taxon>Alphaproteobacteria</taxon>
        <taxon>Parvularculales</taxon>
        <taxon>Parvularculaceae</taxon>
        <taxon>Hyphococcus</taxon>
    </lineage>
</organism>
<evidence type="ECO:0000313" key="3">
    <source>
        <dbReference type="EMBL" id="PQA88215.1"/>
    </source>
</evidence>
<evidence type="ECO:0000259" key="2">
    <source>
        <dbReference type="Pfam" id="PF14351"/>
    </source>
</evidence>
<feature type="transmembrane region" description="Helical" evidence="1">
    <location>
        <begin position="49"/>
        <end position="72"/>
    </location>
</feature>
<keyword evidence="1" id="KW-1133">Transmembrane helix</keyword>
<keyword evidence="1" id="KW-0472">Membrane</keyword>
<reference evidence="3 4" key="1">
    <citation type="submission" date="2017-12" db="EMBL/GenBank/DDBJ databases">
        <authorList>
            <person name="Hurst M.R.H."/>
        </authorList>
    </citation>
    <scope>NUCLEOTIDE SEQUENCE [LARGE SCALE GENOMIC DNA]</scope>
    <source>
        <strain evidence="3 4">SY-3-19</strain>
    </source>
</reference>
<feature type="transmembrane region" description="Helical" evidence="1">
    <location>
        <begin position="177"/>
        <end position="194"/>
    </location>
</feature>
<feature type="domain" description="DUF4401" evidence="2">
    <location>
        <begin position="12"/>
        <end position="343"/>
    </location>
</feature>
<gene>
    <name evidence="3" type="ORF">CW354_07875</name>
</gene>
<accession>A0A2S7K6S3</accession>